<evidence type="ECO:0000313" key="1">
    <source>
        <dbReference type="EMBL" id="OAP45934.1"/>
    </source>
</evidence>
<dbReference type="EMBL" id="LNQB01000070">
    <property type="protein sequence ID" value="OAP45934.1"/>
    <property type="molecule type" value="Genomic_DNA"/>
</dbReference>
<organism evidence="1 2">
    <name type="scientific">Sinorhizobium saheli</name>
    <dbReference type="NCBI Taxonomy" id="36856"/>
    <lineage>
        <taxon>Bacteria</taxon>
        <taxon>Pseudomonadati</taxon>
        <taxon>Pseudomonadota</taxon>
        <taxon>Alphaproteobacteria</taxon>
        <taxon>Hyphomicrobiales</taxon>
        <taxon>Rhizobiaceae</taxon>
        <taxon>Sinorhizobium/Ensifer group</taxon>
        <taxon>Sinorhizobium</taxon>
    </lineage>
</organism>
<proteinExistence type="predicted"/>
<reference evidence="1 2" key="1">
    <citation type="submission" date="2015-11" db="EMBL/GenBank/DDBJ databases">
        <title>Ensifer anhuiense sp. nov., an effective nitrogen fixation bacterium with Glycine soja.</title>
        <authorList>
            <person name="Yan H."/>
            <person name="Chen W."/>
        </authorList>
    </citation>
    <scope>NUCLEOTIDE SEQUENCE [LARGE SCALE GENOMIC DNA]</scope>
    <source>
        <strain evidence="1 2">LMG 7837</strain>
    </source>
</reference>
<dbReference type="RefSeq" id="WP_066873581.1">
    <property type="nucleotide sequence ID" value="NZ_LNQB01000070.1"/>
</dbReference>
<dbReference type="Gene3D" id="3.40.50.150">
    <property type="entry name" value="Vaccinia Virus protein VP39"/>
    <property type="match status" value="1"/>
</dbReference>
<dbReference type="Pfam" id="PF13489">
    <property type="entry name" value="Methyltransf_23"/>
    <property type="match status" value="1"/>
</dbReference>
<dbReference type="AlphaFoldDB" id="A0A178YER1"/>
<evidence type="ECO:0000313" key="2">
    <source>
        <dbReference type="Proteomes" id="UP000078507"/>
    </source>
</evidence>
<dbReference type="CDD" id="cd02440">
    <property type="entry name" value="AdoMet_MTases"/>
    <property type="match status" value="1"/>
</dbReference>
<dbReference type="Proteomes" id="UP000078507">
    <property type="component" value="Unassembled WGS sequence"/>
</dbReference>
<sequence length="219" mass="25025">MFKSKMKRTAKRISRRPLNAMLAEFVRAIPEGSRVLNIGSGGEVMDVIKKAMRPHVQIVSTDIDPARKPDVVDDITDTKIDPESFDYIICAEVMEHVNEPFKAAENIHNILRHGGKAFVSTPFQFPLHDAPYDYFRYTEFGLKNIFNRFRVAEVRPRGTWGSAILLLVLRSLWFGDRRIDAAVHLMILWNLPLILILRPLLGTTKTPYLCSGFVCNLEK</sequence>
<dbReference type="InterPro" id="IPR029063">
    <property type="entry name" value="SAM-dependent_MTases_sf"/>
</dbReference>
<protein>
    <recommendedName>
        <fullName evidence="3">Methyltransferase type 11 domain-containing protein</fullName>
    </recommendedName>
</protein>
<gene>
    <name evidence="1" type="ORF">ATB98_04575</name>
</gene>
<accession>A0A178YER1</accession>
<dbReference type="OrthoDB" id="163232at2"/>
<comment type="caution">
    <text evidence="1">The sequence shown here is derived from an EMBL/GenBank/DDBJ whole genome shotgun (WGS) entry which is preliminary data.</text>
</comment>
<name>A0A178YER1_SINSA</name>
<keyword evidence="2" id="KW-1185">Reference proteome</keyword>
<dbReference type="STRING" id="36856.ATB98_04575"/>
<dbReference type="SUPFAM" id="SSF53335">
    <property type="entry name" value="S-adenosyl-L-methionine-dependent methyltransferases"/>
    <property type="match status" value="1"/>
</dbReference>
<evidence type="ECO:0008006" key="3">
    <source>
        <dbReference type="Google" id="ProtNLM"/>
    </source>
</evidence>